<evidence type="ECO:0000313" key="2">
    <source>
        <dbReference type="Proteomes" id="UP000076925"/>
    </source>
</evidence>
<protein>
    <submittedName>
        <fullName evidence="1">Uncharacterized protein</fullName>
    </submittedName>
</protein>
<organism evidence="1 2">
    <name type="scientific">Scytonema hofmannii PCC 7110</name>
    <dbReference type="NCBI Taxonomy" id="128403"/>
    <lineage>
        <taxon>Bacteria</taxon>
        <taxon>Bacillati</taxon>
        <taxon>Cyanobacteriota</taxon>
        <taxon>Cyanophyceae</taxon>
        <taxon>Nostocales</taxon>
        <taxon>Scytonemataceae</taxon>
        <taxon>Scytonema</taxon>
    </lineage>
</organism>
<proteinExistence type="predicted"/>
<dbReference type="Proteomes" id="UP000076925">
    <property type="component" value="Unassembled WGS sequence"/>
</dbReference>
<name>A0A139WS77_9CYAN</name>
<dbReference type="RefSeq" id="WP_017745379.1">
    <property type="nucleotide sequence ID" value="NZ_KQ976354.1"/>
</dbReference>
<keyword evidence="2" id="KW-1185">Reference proteome</keyword>
<dbReference type="STRING" id="128403.WA1_09070"/>
<evidence type="ECO:0000313" key="1">
    <source>
        <dbReference type="EMBL" id="KYC35294.1"/>
    </source>
</evidence>
<reference evidence="1 2" key="1">
    <citation type="journal article" date="2013" name="Genome Biol. Evol.">
        <title>Genomes of Stigonematalean cyanobacteria (subsection V) and the evolution of oxygenic photosynthesis from prokaryotes to plastids.</title>
        <authorList>
            <person name="Dagan T."/>
            <person name="Roettger M."/>
            <person name="Stucken K."/>
            <person name="Landan G."/>
            <person name="Koch R."/>
            <person name="Major P."/>
            <person name="Gould S.B."/>
            <person name="Goremykin V.V."/>
            <person name="Rippka R."/>
            <person name="Tandeau de Marsac N."/>
            <person name="Gugger M."/>
            <person name="Lockhart P.J."/>
            <person name="Allen J.F."/>
            <person name="Brune I."/>
            <person name="Maus I."/>
            <person name="Puhler A."/>
            <person name="Martin W.F."/>
        </authorList>
    </citation>
    <scope>NUCLEOTIDE SEQUENCE [LARGE SCALE GENOMIC DNA]</scope>
    <source>
        <strain evidence="1 2">PCC 7110</strain>
    </source>
</reference>
<comment type="caution">
    <text evidence="1">The sequence shown here is derived from an EMBL/GenBank/DDBJ whole genome shotgun (WGS) entry which is preliminary data.</text>
</comment>
<accession>A0A139WS77</accession>
<sequence length="76" mass="8215">MKVEEASPSLPDVRCQKFAFQAAITRPRKFIFLVTGTNDSSAGSLHDAITQANNTAGADTINFDNFILDGRTKGIL</sequence>
<dbReference type="EMBL" id="ANNX02000052">
    <property type="protein sequence ID" value="KYC35294.1"/>
    <property type="molecule type" value="Genomic_DNA"/>
</dbReference>
<dbReference type="AlphaFoldDB" id="A0A139WS77"/>
<gene>
    <name evidence="1" type="ORF">WA1_09070</name>
</gene>